<dbReference type="PANTHER" id="PTHR24182:SF13">
    <property type="entry name" value="LD18443P"/>
    <property type="match status" value="1"/>
</dbReference>
<dbReference type="InterPro" id="IPR020683">
    <property type="entry name" value="DUF3447"/>
</dbReference>
<evidence type="ECO:0000313" key="4">
    <source>
        <dbReference type="Proteomes" id="UP000001542"/>
    </source>
</evidence>
<dbReference type="KEGG" id="tva:4774019"/>
<feature type="repeat" description="ANK" evidence="1">
    <location>
        <begin position="377"/>
        <end position="409"/>
    </location>
</feature>
<dbReference type="Pfam" id="PF00023">
    <property type="entry name" value="Ank"/>
    <property type="match status" value="1"/>
</dbReference>
<evidence type="ECO:0000259" key="2">
    <source>
        <dbReference type="Pfam" id="PF11929"/>
    </source>
</evidence>
<sequence>MTDHDIQPDKYSELRSICKYYIDSYIALYQLKTEKEEELNSIYQMIKTELIDSKIKFPQNIIRDILNIIPYNNRYAKSYFFLAKLVSDEYHVKKVNNVVLISNFLFYKEYVIKLNISWDFKQINIFNLNRLSENTIHRAIMHNDKESLISFTERDGFNEGQLIASHCYPYSFMAYSLLELCCYYGSVDCFKLLRTKFNSKITERCLHLSFLGGNPEIMSECLKYQKPDFECMMFAIISHNIDFVTFLMNEYNIKIDLEYCGKFNNLDAFLVYYDQTNDIQGCFAYSIKFGIPSLCEYFLLHGANIDENYKYEGTALQIAARNNSKEITGVLLLHGANVNKKEFYGYTVLHYAAINNCTEIAELLISYGANVNEKINKGETALDLAIDNNSKETAELLISYGAKNNDPTHDGSL</sequence>
<protein>
    <recommendedName>
        <fullName evidence="2">DUF3447 domain-containing protein</fullName>
    </recommendedName>
</protein>
<organism evidence="3 4">
    <name type="scientific">Trichomonas vaginalis (strain ATCC PRA-98 / G3)</name>
    <dbReference type="NCBI Taxonomy" id="412133"/>
    <lineage>
        <taxon>Eukaryota</taxon>
        <taxon>Metamonada</taxon>
        <taxon>Parabasalia</taxon>
        <taxon>Trichomonadida</taxon>
        <taxon>Trichomonadidae</taxon>
        <taxon>Trichomonas</taxon>
    </lineage>
</organism>
<dbReference type="SUPFAM" id="SSF48403">
    <property type="entry name" value="Ankyrin repeat"/>
    <property type="match status" value="1"/>
</dbReference>
<dbReference type="InParanoid" id="A2DUH4"/>
<keyword evidence="4" id="KW-1185">Reference proteome</keyword>
<dbReference type="EMBL" id="DS113248">
    <property type="protein sequence ID" value="EAY16012.1"/>
    <property type="molecule type" value="Genomic_DNA"/>
</dbReference>
<feature type="repeat" description="ANK" evidence="1">
    <location>
        <begin position="344"/>
        <end position="376"/>
    </location>
</feature>
<reference evidence="3" key="1">
    <citation type="submission" date="2006-10" db="EMBL/GenBank/DDBJ databases">
        <authorList>
            <person name="Amadeo P."/>
            <person name="Zhao Q."/>
            <person name="Wortman J."/>
            <person name="Fraser-Liggett C."/>
            <person name="Carlton J."/>
        </authorList>
    </citation>
    <scope>NUCLEOTIDE SEQUENCE</scope>
    <source>
        <strain evidence="3">G3</strain>
    </source>
</reference>
<dbReference type="AlphaFoldDB" id="A2DUH4"/>
<dbReference type="SMART" id="SM00248">
    <property type="entry name" value="ANK"/>
    <property type="match status" value="6"/>
</dbReference>
<reference evidence="3" key="2">
    <citation type="journal article" date="2007" name="Science">
        <title>Draft genome sequence of the sexually transmitted pathogen Trichomonas vaginalis.</title>
        <authorList>
            <person name="Carlton J.M."/>
            <person name="Hirt R.P."/>
            <person name="Silva J.C."/>
            <person name="Delcher A.L."/>
            <person name="Schatz M."/>
            <person name="Zhao Q."/>
            <person name="Wortman J.R."/>
            <person name="Bidwell S.L."/>
            <person name="Alsmark U.C.M."/>
            <person name="Besteiro S."/>
            <person name="Sicheritz-Ponten T."/>
            <person name="Noel C.J."/>
            <person name="Dacks J.B."/>
            <person name="Foster P.G."/>
            <person name="Simillion C."/>
            <person name="Van de Peer Y."/>
            <person name="Miranda-Saavedra D."/>
            <person name="Barton G.J."/>
            <person name="Westrop G.D."/>
            <person name="Mueller S."/>
            <person name="Dessi D."/>
            <person name="Fiori P.L."/>
            <person name="Ren Q."/>
            <person name="Paulsen I."/>
            <person name="Zhang H."/>
            <person name="Bastida-Corcuera F.D."/>
            <person name="Simoes-Barbosa A."/>
            <person name="Brown M.T."/>
            <person name="Hayes R.D."/>
            <person name="Mukherjee M."/>
            <person name="Okumura C.Y."/>
            <person name="Schneider R."/>
            <person name="Smith A.J."/>
            <person name="Vanacova S."/>
            <person name="Villalvazo M."/>
            <person name="Haas B.J."/>
            <person name="Pertea M."/>
            <person name="Feldblyum T.V."/>
            <person name="Utterback T.R."/>
            <person name="Shu C.L."/>
            <person name="Osoegawa K."/>
            <person name="de Jong P.J."/>
            <person name="Hrdy I."/>
            <person name="Horvathova L."/>
            <person name="Zubacova Z."/>
            <person name="Dolezal P."/>
            <person name="Malik S.B."/>
            <person name="Logsdon J.M. Jr."/>
            <person name="Henze K."/>
            <person name="Gupta A."/>
            <person name="Wang C.C."/>
            <person name="Dunne R.L."/>
            <person name="Upcroft J.A."/>
            <person name="Upcroft P."/>
            <person name="White O."/>
            <person name="Salzberg S.L."/>
            <person name="Tang P."/>
            <person name="Chiu C.-H."/>
            <person name="Lee Y.-S."/>
            <person name="Embley T.M."/>
            <person name="Coombs G.H."/>
            <person name="Mottram J.C."/>
            <person name="Tachezy J."/>
            <person name="Fraser-Liggett C.M."/>
            <person name="Johnson P.J."/>
        </authorList>
    </citation>
    <scope>NUCLEOTIDE SEQUENCE [LARGE SCALE GENOMIC DNA]</scope>
    <source>
        <strain evidence="3">G3</strain>
    </source>
</reference>
<dbReference type="Proteomes" id="UP000001542">
    <property type="component" value="Unassembled WGS sequence"/>
</dbReference>
<dbReference type="eggNOG" id="ENOG502SBM3">
    <property type="taxonomic scope" value="Eukaryota"/>
</dbReference>
<feature type="domain" description="DUF3447" evidence="2">
    <location>
        <begin position="197"/>
        <end position="272"/>
    </location>
</feature>
<dbReference type="PROSITE" id="PS50088">
    <property type="entry name" value="ANK_REPEAT"/>
    <property type="match status" value="3"/>
</dbReference>
<feature type="repeat" description="ANK" evidence="1">
    <location>
        <begin position="311"/>
        <end position="343"/>
    </location>
</feature>
<dbReference type="Gene3D" id="1.25.40.20">
    <property type="entry name" value="Ankyrin repeat-containing domain"/>
    <property type="match status" value="1"/>
</dbReference>
<dbReference type="InterPro" id="IPR036770">
    <property type="entry name" value="Ankyrin_rpt-contain_sf"/>
</dbReference>
<dbReference type="RefSeq" id="XP_001328235.1">
    <property type="nucleotide sequence ID" value="XM_001328200.1"/>
</dbReference>
<dbReference type="InterPro" id="IPR002110">
    <property type="entry name" value="Ankyrin_rpt"/>
</dbReference>
<accession>A2DUH4</accession>
<dbReference type="SMR" id="A2DUH4"/>
<proteinExistence type="predicted"/>
<dbReference type="VEuPathDB" id="TrichDB:TVAGG3_0595080"/>
<evidence type="ECO:0000313" key="3">
    <source>
        <dbReference type="EMBL" id="EAY16012.1"/>
    </source>
</evidence>
<dbReference type="PRINTS" id="PR01415">
    <property type="entry name" value="ANKYRIN"/>
</dbReference>
<dbReference type="PANTHER" id="PTHR24182">
    <property type="entry name" value="ANKYRIN REPEAT AND SOCS BOX CONTAINING 4"/>
    <property type="match status" value="1"/>
</dbReference>
<dbReference type="Pfam" id="PF12796">
    <property type="entry name" value="Ank_2"/>
    <property type="match status" value="1"/>
</dbReference>
<dbReference type="Pfam" id="PF11929">
    <property type="entry name" value="DUF3447"/>
    <property type="match status" value="1"/>
</dbReference>
<keyword evidence="1" id="KW-0040">ANK repeat</keyword>
<name>A2DUH4_TRIV3</name>
<gene>
    <name evidence="3" type="ORF">TVAG_262620</name>
</gene>
<dbReference type="PROSITE" id="PS50297">
    <property type="entry name" value="ANK_REP_REGION"/>
    <property type="match status" value="2"/>
</dbReference>
<evidence type="ECO:0000256" key="1">
    <source>
        <dbReference type="PROSITE-ProRule" id="PRU00023"/>
    </source>
</evidence>
<dbReference type="VEuPathDB" id="TrichDB:TVAG_262620"/>